<evidence type="ECO:0008006" key="7">
    <source>
        <dbReference type="Google" id="ProtNLM"/>
    </source>
</evidence>
<comment type="caution">
    <text evidence="5">The sequence shown here is derived from an EMBL/GenBank/DDBJ whole genome shotgun (WGS) entry which is preliminary data.</text>
</comment>
<organism evidence="5 6">
    <name type="scientific">Dorea formicigenerans</name>
    <dbReference type="NCBI Taxonomy" id="39486"/>
    <lineage>
        <taxon>Bacteria</taxon>
        <taxon>Bacillati</taxon>
        <taxon>Bacillota</taxon>
        <taxon>Clostridia</taxon>
        <taxon>Lachnospirales</taxon>
        <taxon>Lachnospiraceae</taxon>
        <taxon>Dorea</taxon>
    </lineage>
</organism>
<dbReference type="RefSeq" id="WP_117649613.1">
    <property type="nucleotide sequence ID" value="NZ_QSQQ01000007.1"/>
</dbReference>
<dbReference type="PANTHER" id="PTHR33376:SF7">
    <property type="entry name" value="C4-DICARBOXYLATE-BINDING PROTEIN DCTB"/>
    <property type="match status" value="1"/>
</dbReference>
<dbReference type="InterPro" id="IPR018389">
    <property type="entry name" value="DctP_fam"/>
</dbReference>
<name>A0A3E4MGJ5_9FIRM</name>
<accession>A0A3E4MGJ5</accession>
<feature type="chain" id="PRO_5017581370" description="C4-dicarboxylate ABC transporter" evidence="4">
    <location>
        <begin position="22"/>
        <end position="338"/>
    </location>
</feature>
<dbReference type="EMBL" id="QSQQ01000007">
    <property type="protein sequence ID" value="RGK48674.1"/>
    <property type="molecule type" value="Genomic_DNA"/>
</dbReference>
<dbReference type="PROSITE" id="PS51257">
    <property type="entry name" value="PROKAR_LIPOPROTEIN"/>
    <property type="match status" value="1"/>
</dbReference>
<evidence type="ECO:0000313" key="5">
    <source>
        <dbReference type="EMBL" id="RGK48674.1"/>
    </source>
</evidence>
<comment type="similarity">
    <text evidence="1">Belongs to the bacterial solute-binding protein 7 family.</text>
</comment>
<protein>
    <recommendedName>
        <fullName evidence="7">C4-dicarboxylate ABC transporter</fullName>
    </recommendedName>
</protein>
<evidence type="ECO:0000313" key="6">
    <source>
        <dbReference type="Proteomes" id="UP000261208"/>
    </source>
</evidence>
<dbReference type="PANTHER" id="PTHR33376">
    <property type="match status" value="1"/>
</dbReference>
<evidence type="ECO:0000256" key="1">
    <source>
        <dbReference type="ARBA" id="ARBA00009023"/>
    </source>
</evidence>
<evidence type="ECO:0000256" key="3">
    <source>
        <dbReference type="ARBA" id="ARBA00022729"/>
    </source>
</evidence>
<sequence>MKMRKRLIAISLVLGMTAGLAACGNKTNQNGEQNFFLKLSHYRAEGSVADVDINKFADEVNTADDSLEVWVYPAAQLGDYTTVQELVSIGDVEMQFATLGTSVDKYLGITSAPYICSNWDDAYKIFNRDSEFTATIADHLADQNIKLLSVYPLYFGGAIMNKEVDDPASMKNQGIKVRCQTMKGPELVTTMLGYIATPMALNDCFTSLQTGVIDGMIGSGAEGYYSSYRDVAKYYLPYNDHFEVWYLYINMDKWNEMSKKQQEVLQTAANHLEDERWKEAPTQTEEYEQKLEDYGVQIINFTDEELDAFYERCQKEVWPKLTELYGQEAVDMVQNLTK</sequence>
<feature type="signal peptide" evidence="4">
    <location>
        <begin position="1"/>
        <end position="21"/>
    </location>
</feature>
<gene>
    <name evidence="5" type="ORF">DXD10_06900</name>
</gene>
<reference evidence="5 6" key="1">
    <citation type="submission" date="2018-08" db="EMBL/GenBank/DDBJ databases">
        <title>A genome reference for cultivated species of the human gut microbiota.</title>
        <authorList>
            <person name="Zou Y."/>
            <person name="Xue W."/>
            <person name="Luo G."/>
        </authorList>
    </citation>
    <scope>NUCLEOTIDE SEQUENCE [LARGE SCALE GENOMIC DNA]</scope>
    <source>
        <strain evidence="5 6">TF11-11</strain>
    </source>
</reference>
<dbReference type="AlphaFoldDB" id="A0A3E4MGJ5"/>
<dbReference type="GO" id="GO:0055085">
    <property type="term" value="P:transmembrane transport"/>
    <property type="evidence" value="ECO:0007669"/>
    <property type="project" value="InterPro"/>
</dbReference>
<dbReference type="Pfam" id="PF03480">
    <property type="entry name" value="DctP"/>
    <property type="match status" value="1"/>
</dbReference>
<proteinExistence type="inferred from homology"/>
<evidence type="ECO:0000256" key="4">
    <source>
        <dbReference type="SAM" id="SignalP"/>
    </source>
</evidence>
<dbReference type="Gene3D" id="3.40.190.170">
    <property type="entry name" value="Bacterial extracellular solute-binding protein, family 7"/>
    <property type="match status" value="1"/>
</dbReference>
<dbReference type="Proteomes" id="UP000261208">
    <property type="component" value="Unassembled WGS sequence"/>
</dbReference>
<dbReference type="CDD" id="cd13673">
    <property type="entry name" value="PBP2_TRAP_SBP_like_2"/>
    <property type="match status" value="1"/>
</dbReference>
<keyword evidence="3 4" id="KW-0732">Signal</keyword>
<keyword evidence="2" id="KW-0813">Transport</keyword>
<evidence type="ECO:0000256" key="2">
    <source>
        <dbReference type="ARBA" id="ARBA00022448"/>
    </source>
</evidence>
<dbReference type="NCBIfam" id="NF037995">
    <property type="entry name" value="TRAP_S1"/>
    <property type="match status" value="1"/>
</dbReference>
<dbReference type="InterPro" id="IPR038404">
    <property type="entry name" value="TRAP_DctP_sf"/>
</dbReference>